<dbReference type="AlphaFoldDB" id="D2BG75"/>
<reference evidence="5 6" key="1">
    <citation type="journal article" date="2009" name="PLoS Genet.">
        <title>Localized plasticity in the streamlined genomes of vinyl chloride respiring Dehalococcoides.</title>
        <authorList>
            <person name="McMurdie P.J."/>
            <person name="Behrens S.F."/>
            <person name="Muller J.A."/>
            <person name="Goke J."/>
            <person name="Ritalahti K.M."/>
            <person name="Wagner R."/>
            <person name="Goltsman E."/>
            <person name="Lapidus A."/>
            <person name="Holmes S."/>
            <person name="Loffler F.E."/>
            <person name="Spormann A.M."/>
        </authorList>
    </citation>
    <scope>NUCLEOTIDE SEQUENCE [LARGE SCALE GENOMIC DNA]</scope>
    <source>
        <strain evidence="5 6">VS</strain>
    </source>
</reference>
<dbReference type="InterPro" id="IPR051531">
    <property type="entry name" value="N-acetyltransferase"/>
</dbReference>
<name>D2BG75_DEHMV</name>
<dbReference type="OrthoDB" id="9785602at2"/>
<dbReference type="eggNOG" id="COG1670">
    <property type="taxonomic scope" value="Bacteria"/>
</dbReference>
<dbReference type="HOGENOM" id="CLU_013985_3_4_0"/>
<comment type="similarity">
    <text evidence="3">Belongs to the acetyltransferase family. RimJ subfamily.</text>
</comment>
<accession>D2BG75</accession>
<dbReference type="RefSeq" id="WP_012881501.1">
    <property type="nucleotide sequence ID" value="NC_013552.1"/>
</dbReference>
<dbReference type="InterPro" id="IPR000182">
    <property type="entry name" value="GNAT_dom"/>
</dbReference>
<sequence length="183" mass="20456">MSYKTVLETPRLVLRPFSLADAAAVAGLAGDALIADTTLNIPHPYLPEMAEKWISGHAEKLATDTEQHFAITEKGSGTLLGACGLIFCFPHQRSELGYWIGKPYWNKGYATETLKALVDYAFLDLNLHRLYAYYFKRNPASGRVMVKAGLKHEGSFPKHLLKNGVFEDVEYCGLLRNDYLLSK</sequence>
<evidence type="ECO:0000313" key="6">
    <source>
        <dbReference type="Proteomes" id="UP000002506"/>
    </source>
</evidence>
<dbReference type="KEGG" id="dev:DhcVS_152"/>
<keyword evidence="1 5" id="KW-0808">Transferase</keyword>
<dbReference type="GO" id="GO:0016747">
    <property type="term" value="F:acyltransferase activity, transferring groups other than amino-acyl groups"/>
    <property type="evidence" value="ECO:0007669"/>
    <property type="project" value="InterPro"/>
</dbReference>
<dbReference type="Proteomes" id="UP000002506">
    <property type="component" value="Chromosome"/>
</dbReference>
<dbReference type="SUPFAM" id="SSF55729">
    <property type="entry name" value="Acyl-CoA N-acyltransferases (Nat)"/>
    <property type="match status" value="1"/>
</dbReference>
<dbReference type="Pfam" id="PF13302">
    <property type="entry name" value="Acetyltransf_3"/>
    <property type="match status" value="1"/>
</dbReference>
<evidence type="ECO:0000313" key="5">
    <source>
        <dbReference type="EMBL" id="ACZ61325.1"/>
    </source>
</evidence>
<evidence type="ECO:0000256" key="1">
    <source>
        <dbReference type="ARBA" id="ARBA00022679"/>
    </source>
</evidence>
<organism evidence="5 6">
    <name type="scientific">Dehalococcoides mccartyi (strain VS)</name>
    <dbReference type="NCBI Taxonomy" id="311424"/>
    <lineage>
        <taxon>Bacteria</taxon>
        <taxon>Bacillati</taxon>
        <taxon>Chloroflexota</taxon>
        <taxon>Dehalococcoidia</taxon>
        <taxon>Dehalococcoidales</taxon>
        <taxon>Dehalococcoidaceae</taxon>
        <taxon>Dehalococcoides</taxon>
    </lineage>
</organism>
<dbReference type="EMBL" id="CP001827">
    <property type="protein sequence ID" value="ACZ61325.1"/>
    <property type="molecule type" value="Genomic_DNA"/>
</dbReference>
<feature type="domain" description="N-acetyltransferase" evidence="4">
    <location>
        <begin position="12"/>
        <end position="183"/>
    </location>
</feature>
<proteinExistence type="inferred from homology"/>
<evidence type="ECO:0000256" key="2">
    <source>
        <dbReference type="ARBA" id="ARBA00023315"/>
    </source>
</evidence>
<dbReference type="PROSITE" id="PS51186">
    <property type="entry name" value="GNAT"/>
    <property type="match status" value="1"/>
</dbReference>
<evidence type="ECO:0000256" key="3">
    <source>
        <dbReference type="ARBA" id="ARBA00038502"/>
    </source>
</evidence>
<dbReference type="PANTHER" id="PTHR43792">
    <property type="entry name" value="GNAT FAMILY, PUTATIVE (AFU_ORTHOLOGUE AFUA_3G00765)-RELATED-RELATED"/>
    <property type="match status" value="1"/>
</dbReference>
<evidence type="ECO:0000259" key="4">
    <source>
        <dbReference type="PROSITE" id="PS51186"/>
    </source>
</evidence>
<dbReference type="InterPro" id="IPR016181">
    <property type="entry name" value="Acyl_CoA_acyltransferase"/>
</dbReference>
<gene>
    <name evidence="5" type="primary">rimL</name>
    <name evidence="5" type="ordered locus">DhcVS_152</name>
</gene>
<dbReference type="PANTHER" id="PTHR43792:SF8">
    <property type="entry name" value="[RIBOSOMAL PROTEIN US5]-ALANINE N-ACETYLTRANSFERASE"/>
    <property type="match status" value="1"/>
</dbReference>
<protein>
    <submittedName>
        <fullName evidence="5">Acetyltransferase, GNAT family</fullName>
    </submittedName>
</protein>
<dbReference type="Gene3D" id="3.40.630.30">
    <property type="match status" value="1"/>
</dbReference>
<keyword evidence="2" id="KW-0012">Acyltransferase</keyword>